<keyword evidence="1" id="KW-0812">Transmembrane</keyword>
<dbReference type="InterPro" id="IPR018750">
    <property type="entry name" value="DUF2306_membrane"/>
</dbReference>
<proteinExistence type="predicted"/>
<reference evidence="3" key="1">
    <citation type="journal article" date="2017" name="Acta Aliment.">
        <title>Plant polysaccharide degrading enzyme system of Thermpbifida cellulosilytica TB100 revealed by de novo genome project data.</title>
        <authorList>
            <person name="Toth A."/>
            <person name="Baka E."/>
            <person name="Luzics S."/>
            <person name="Bata-Vidacs I."/>
            <person name="Nagy I."/>
            <person name="Balint B."/>
            <person name="Herceg R."/>
            <person name="Olasz F."/>
            <person name="Wilk T."/>
            <person name="Nagy T."/>
            <person name="Kriszt B."/>
            <person name="Nagy I."/>
            <person name="Kukolya J."/>
        </authorList>
    </citation>
    <scope>NUCLEOTIDE SEQUENCE [LARGE SCALE GENOMIC DNA]</scope>
    <source>
        <strain evidence="3">TB100</strain>
    </source>
</reference>
<dbReference type="Proteomes" id="UP000074382">
    <property type="component" value="Unassembled WGS sequence"/>
</dbReference>
<feature type="transmembrane region" description="Helical" evidence="1">
    <location>
        <begin position="21"/>
        <end position="44"/>
    </location>
</feature>
<protein>
    <recommendedName>
        <fullName evidence="4">DUF2306 domain-containing protein</fullName>
    </recommendedName>
</protein>
<evidence type="ECO:0008006" key="4">
    <source>
        <dbReference type="Google" id="ProtNLM"/>
    </source>
</evidence>
<keyword evidence="1" id="KW-0472">Membrane</keyword>
<dbReference type="STRING" id="665004.AC529_17580"/>
<dbReference type="AlphaFoldDB" id="A0A147KDV7"/>
<feature type="transmembrane region" description="Helical" evidence="1">
    <location>
        <begin position="205"/>
        <end position="223"/>
    </location>
</feature>
<gene>
    <name evidence="2" type="ORF">AC529_17580</name>
</gene>
<keyword evidence="3" id="KW-1185">Reference proteome</keyword>
<evidence type="ECO:0000313" key="2">
    <source>
        <dbReference type="EMBL" id="KUP95457.1"/>
    </source>
</evidence>
<evidence type="ECO:0000313" key="3">
    <source>
        <dbReference type="Proteomes" id="UP000074382"/>
    </source>
</evidence>
<feature type="transmembrane region" description="Helical" evidence="1">
    <location>
        <begin position="124"/>
        <end position="144"/>
    </location>
</feature>
<accession>A0A147KDV7</accession>
<sequence>MTTADSLAPPRGSGRRSRASLPVAATAVVSALTALFIVPVYLTLDPDLSRIELRPDSALHFPLVVVHAATGGVALLTGPFQLSRRLRRRRSRHRWIGRVYLFAGVLPSALTGIGAALLTTSGPVSVLAFLLLDVLWLATALAAYRAARTGRYAEHREWMLRNFSLTFAAVTLRLWLGLLVALQLPWLDSFYGGDFDRLFDTAYSLSHWLAWVPNLLLTEVYLARRAAREARRALAGAQQAAVGAHE</sequence>
<comment type="caution">
    <text evidence="2">The sequence shown here is derived from an EMBL/GenBank/DDBJ whole genome shotgun (WGS) entry which is preliminary data.</text>
</comment>
<feature type="transmembrane region" description="Helical" evidence="1">
    <location>
        <begin position="99"/>
        <end position="118"/>
    </location>
</feature>
<name>A0A147KDV7_THECS</name>
<dbReference type="RefSeq" id="WP_068754067.1">
    <property type="nucleotide sequence ID" value="NZ_KQ950180.1"/>
</dbReference>
<organism evidence="2 3">
    <name type="scientific">Thermobifida cellulosilytica TB100</name>
    <dbReference type="NCBI Taxonomy" id="665004"/>
    <lineage>
        <taxon>Bacteria</taxon>
        <taxon>Bacillati</taxon>
        <taxon>Actinomycetota</taxon>
        <taxon>Actinomycetes</taxon>
        <taxon>Streptosporangiales</taxon>
        <taxon>Nocardiopsidaceae</taxon>
        <taxon>Thermobifida</taxon>
    </lineage>
</organism>
<dbReference type="EMBL" id="LGEM01000125">
    <property type="protein sequence ID" value="KUP95457.1"/>
    <property type="molecule type" value="Genomic_DNA"/>
</dbReference>
<dbReference type="Pfam" id="PF10067">
    <property type="entry name" value="DUF2306"/>
    <property type="match status" value="1"/>
</dbReference>
<dbReference type="PATRIC" id="fig|665004.4.peg.1196"/>
<feature type="transmembrane region" description="Helical" evidence="1">
    <location>
        <begin position="59"/>
        <end position="78"/>
    </location>
</feature>
<dbReference type="OrthoDB" id="4698148at2"/>
<feature type="transmembrane region" description="Helical" evidence="1">
    <location>
        <begin position="165"/>
        <end position="185"/>
    </location>
</feature>
<keyword evidence="1" id="KW-1133">Transmembrane helix</keyword>
<evidence type="ECO:0000256" key="1">
    <source>
        <dbReference type="SAM" id="Phobius"/>
    </source>
</evidence>